<protein>
    <submittedName>
        <fullName evidence="1">Uncharacterized protein</fullName>
    </submittedName>
</protein>
<dbReference type="EMBL" id="JAAMPJ010000007">
    <property type="protein sequence ID" value="NGY62263.1"/>
    <property type="molecule type" value="Genomic_DNA"/>
</dbReference>
<dbReference type="RefSeq" id="WP_166049585.1">
    <property type="nucleotide sequence ID" value="NZ_JAAMPJ010000007.1"/>
</dbReference>
<accession>A0A7C9RUK8</accession>
<organism evidence="1 2">
    <name type="scientific">Lentzea alba</name>
    <dbReference type="NCBI Taxonomy" id="2714351"/>
    <lineage>
        <taxon>Bacteria</taxon>
        <taxon>Bacillati</taxon>
        <taxon>Actinomycetota</taxon>
        <taxon>Actinomycetes</taxon>
        <taxon>Pseudonocardiales</taxon>
        <taxon>Pseudonocardiaceae</taxon>
        <taxon>Lentzea</taxon>
    </lineage>
</organism>
<reference evidence="1 2" key="1">
    <citation type="submission" date="2020-03" db="EMBL/GenBank/DDBJ databases">
        <title>Isolation and identification of active actinomycetes.</title>
        <authorList>
            <person name="Sun X."/>
        </authorList>
    </citation>
    <scope>NUCLEOTIDE SEQUENCE [LARGE SCALE GENOMIC DNA]</scope>
    <source>
        <strain evidence="1 2">NEAU-D13</strain>
    </source>
</reference>
<sequence>MGEQFTEQRLEIRPAPLTLKTVETARRPVQSALAFDWSGDLKEAET</sequence>
<gene>
    <name evidence="1" type="ORF">G7043_25400</name>
</gene>
<keyword evidence="2" id="KW-1185">Reference proteome</keyword>
<proteinExistence type="predicted"/>
<evidence type="ECO:0000313" key="1">
    <source>
        <dbReference type="EMBL" id="NGY62263.1"/>
    </source>
</evidence>
<dbReference type="Proteomes" id="UP000481360">
    <property type="component" value="Unassembled WGS sequence"/>
</dbReference>
<evidence type="ECO:0000313" key="2">
    <source>
        <dbReference type="Proteomes" id="UP000481360"/>
    </source>
</evidence>
<name>A0A7C9RUK8_9PSEU</name>
<comment type="caution">
    <text evidence="1">The sequence shown here is derived from an EMBL/GenBank/DDBJ whole genome shotgun (WGS) entry which is preliminary data.</text>
</comment>
<dbReference type="AlphaFoldDB" id="A0A7C9RUK8"/>